<name>A0ABY4FHB3_9MICO</name>
<dbReference type="EMBL" id="CP095045">
    <property type="protein sequence ID" value="UOQ56029.1"/>
    <property type="molecule type" value="Genomic_DNA"/>
</dbReference>
<dbReference type="RefSeq" id="WP_244726170.1">
    <property type="nucleotide sequence ID" value="NZ_CP095045.1"/>
</dbReference>
<proteinExistence type="predicted"/>
<gene>
    <name evidence="2" type="ORF">MUN78_09970</name>
</gene>
<protein>
    <submittedName>
        <fullName evidence="2">HtaA domain-containing protein</fullName>
    </submittedName>
</protein>
<feature type="domain" description="Htaa" evidence="1">
    <location>
        <begin position="3"/>
        <end position="145"/>
    </location>
</feature>
<dbReference type="InterPro" id="IPR007331">
    <property type="entry name" value="Htaa"/>
</dbReference>
<accession>A0ABY4FHB3</accession>
<evidence type="ECO:0000259" key="1">
    <source>
        <dbReference type="Pfam" id="PF04213"/>
    </source>
</evidence>
<evidence type="ECO:0000313" key="3">
    <source>
        <dbReference type="Proteomes" id="UP000831786"/>
    </source>
</evidence>
<keyword evidence="3" id="KW-1185">Reference proteome</keyword>
<sequence length="149" mass="14989">MTSLHWGVKASFLGYLGAMPDGEVTPLAPAELLDGRTLRFPEIGTGGAAGAGSRRFAGGVRFTGHGGVLDLVIAEPALESGDGPDGWIVTIADPYAPGARLALATVGPIDERAGRTVGGGVALTEAGADLFFGPYVAGTPLDDIAVVDD</sequence>
<evidence type="ECO:0000313" key="2">
    <source>
        <dbReference type="EMBL" id="UOQ56029.1"/>
    </source>
</evidence>
<dbReference type="Proteomes" id="UP000831786">
    <property type="component" value="Chromosome"/>
</dbReference>
<dbReference type="Pfam" id="PF04213">
    <property type="entry name" value="HtaA"/>
    <property type="match status" value="1"/>
</dbReference>
<reference evidence="2 3" key="1">
    <citation type="submission" date="2022-04" db="EMBL/GenBank/DDBJ databases">
        <title>Leucobacter sp. isolated from rhizosphere of garlic.</title>
        <authorList>
            <person name="Won M."/>
            <person name="Lee C.-M."/>
            <person name="Woen H.-Y."/>
            <person name="Kwon S.-W."/>
        </authorList>
    </citation>
    <scope>NUCLEOTIDE SEQUENCE [LARGE SCALE GENOMIC DNA]</scope>
    <source>
        <strain evidence="2 3">H21R-40</strain>
    </source>
</reference>
<organism evidence="2 3">
    <name type="scientific">Leucobacter allii</name>
    <dbReference type="NCBI Taxonomy" id="2932247"/>
    <lineage>
        <taxon>Bacteria</taxon>
        <taxon>Bacillati</taxon>
        <taxon>Actinomycetota</taxon>
        <taxon>Actinomycetes</taxon>
        <taxon>Micrococcales</taxon>
        <taxon>Microbacteriaceae</taxon>
        <taxon>Leucobacter</taxon>
    </lineage>
</organism>